<dbReference type="InterPro" id="IPR053781">
    <property type="entry name" value="F-box_AtFBL13-like"/>
</dbReference>
<dbReference type="AlphaFoldDB" id="A0A6P5WP80"/>
<keyword evidence="2" id="KW-1185">Reference proteome</keyword>
<evidence type="ECO:0000313" key="2">
    <source>
        <dbReference type="Proteomes" id="UP000515121"/>
    </source>
</evidence>
<proteinExistence type="predicted"/>
<evidence type="ECO:0000313" key="3">
    <source>
        <dbReference type="RefSeq" id="XP_022717930.1"/>
    </source>
</evidence>
<dbReference type="Proteomes" id="UP000515121">
    <property type="component" value="Unplaced"/>
</dbReference>
<protein>
    <submittedName>
        <fullName evidence="3">F-box/LRR-repeat protein At1g56400</fullName>
    </submittedName>
</protein>
<dbReference type="CDD" id="cd22160">
    <property type="entry name" value="F-box_AtFBL13-like"/>
    <property type="match status" value="1"/>
</dbReference>
<dbReference type="InterPro" id="IPR001810">
    <property type="entry name" value="F-box_dom"/>
</dbReference>
<organism evidence="2 3">
    <name type="scientific">Durio zibethinus</name>
    <name type="common">Durian</name>
    <dbReference type="NCBI Taxonomy" id="66656"/>
    <lineage>
        <taxon>Eukaryota</taxon>
        <taxon>Viridiplantae</taxon>
        <taxon>Streptophyta</taxon>
        <taxon>Embryophyta</taxon>
        <taxon>Tracheophyta</taxon>
        <taxon>Spermatophyta</taxon>
        <taxon>Magnoliopsida</taxon>
        <taxon>eudicotyledons</taxon>
        <taxon>Gunneridae</taxon>
        <taxon>Pentapetalae</taxon>
        <taxon>rosids</taxon>
        <taxon>malvids</taxon>
        <taxon>Malvales</taxon>
        <taxon>Malvaceae</taxon>
        <taxon>Helicteroideae</taxon>
        <taxon>Durio</taxon>
    </lineage>
</organism>
<dbReference type="GeneID" id="111276451"/>
<dbReference type="PANTHER" id="PTHR31293:SF12">
    <property type="entry name" value="RNI-LIKE SUPERFAMILY PROTEIN"/>
    <property type="match status" value="1"/>
</dbReference>
<dbReference type="PANTHER" id="PTHR31293">
    <property type="entry name" value="RNI-LIKE SUPERFAMILY PROTEIN"/>
    <property type="match status" value="1"/>
</dbReference>
<sequence>MKPKVAMADNKDLFMELPECLLHSIISGLPFKEAARTSILSKHWLSLWRATRNIEFEESFFVKHGESDATNAMKRRVFIDFVQQWIANYSEPCIDKFALVFSKPKQFVADMENFIAFAIAKNVKVLSLDFSDPENHTPLFDLPSHVYGLGVLESLKLFLCKIHACFQKFQYA</sequence>
<dbReference type="KEGG" id="dzi:111276451"/>
<feature type="domain" description="F-box" evidence="1">
    <location>
        <begin position="15"/>
        <end position="50"/>
    </location>
</feature>
<dbReference type="InterPro" id="IPR055294">
    <property type="entry name" value="FBL60-like"/>
</dbReference>
<dbReference type="OrthoDB" id="613853at2759"/>
<reference evidence="3" key="1">
    <citation type="submission" date="2025-08" db="UniProtKB">
        <authorList>
            <consortium name="RefSeq"/>
        </authorList>
    </citation>
    <scope>IDENTIFICATION</scope>
    <source>
        <tissue evidence="3">Fruit stalk</tissue>
    </source>
</reference>
<gene>
    <name evidence="3" type="primary">LOC111276451</name>
</gene>
<dbReference type="RefSeq" id="XP_022717930.1">
    <property type="nucleotide sequence ID" value="XM_022862195.1"/>
</dbReference>
<accession>A0A6P5WP80</accession>
<dbReference type="InterPro" id="IPR036047">
    <property type="entry name" value="F-box-like_dom_sf"/>
</dbReference>
<name>A0A6P5WP80_DURZI</name>
<dbReference type="SUPFAM" id="SSF81383">
    <property type="entry name" value="F-box domain"/>
    <property type="match status" value="1"/>
</dbReference>
<evidence type="ECO:0000259" key="1">
    <source>
        <dbReference type="Pfam" id="PF00646"/>
    </source>
</evidence>
<dbReference type="Pfam" id="PF00646">
    <property type="entry name" value="F-box"/>
    <property type="match status" value="1"/>
</dbReference>